<dbReference type="GO" id="GO:0016987">
    <property type="term" value="F:sigma factor activity"/>
    <property type="evidence" value="ECO:0007669"/>
    <property type="project" value="UniProtKB-KW"/>
</dbReference>
<dbReference type="InterPro" id="IPR013324">
    <property type="entry name" value="RNA_pol_sigma_r3/r4-like"/>
</dbReference>
<dbReference type="InterPro" id="IPR013249">
    <property type="entry name" value="RNA_pol_sigma70_r4_t2"/>
</dbReference>
<dbReference type="InterPro" id="IPR039425">
    <property type="entry name" value="RNA_pol_sigma-70-like"/>
</dbReference>
<feature type="domain" description="RNA polymerase sigma-70 region 2" evidence="6">
    <location>
        <begin position="50"/>
        <end position="116"/>
    </location>
</feature>
<comment type="similarity">
    <text evidence="1">Belongs to the sigma-70 factor family. ECF subfamily.</text>
</comment>
<keyword evidence="3" id="KW-0731">Sigma factor</keyword>
<reference evidence="8 9" key="1">
    <citation type="submission" date="2019-03" db="EMBL/GenBank/DDBJ databases">
        <title>Genomic Encyclopedia of Archaeal and Bacterial Type Strains, Phase II (KMG-II): from individual species to whole genera.</title>
        <authorList>
            <person name="Goeker M."/>
        </authorList>
    </citation>
    <scope>NUCLEOTIDE SEQUENCE [LARGE SCALE GENOMIC DNA]</scope>
    <source>
        <strain evidence="8 9">DSM 19034</strain>
    </source>
</reference>
<gene>
    <name evidence="8" type="ORF">CLV32_2578</name>
</gene>
<protein>
    <submittedName>
        <fullName evidence="8">RNA polymerase sigma-70 factor (ECF subfamily)</fullName>
    </submittedName>
</protein>
<dbReference type="PANTHER" id="PTHR43133">
    <property type="entry name" value="RNA POLYMERASE ECF-TYPE SIGMA FACTO"/>
    <property type="match status" value="1"/>
</dbReference>
<keyword evidence="5" id="KW-0804">Transcription</keyword>
<organism evidence="8 9">
    <name type="scientific">Pedobacter duraquae</name>
    <dbReference type="NCBI Taxonomy" id="425511"/>
    <lineage>
        <taxon>Bacteria</taxon>
        <taxon>Pseudomonadati</taxon>
        <taxon>Bacteroidota</taxon>
        <taxon>Sphingobacteriia</taxon>
        <taxon>Sphingobacteriales</taxon>
        <taxon>Sphingobacteriaceae</taxon>
        <taxon>Pedobacter</taxon>
    </lineage>
</organism>
<name>A0A4R6IGI9_9SPHI</name>
<dbReference type="Gene3D" id="1.10.1740.10">
    <property type="match status" value="1"/>
</dbReference>
<dbReference type="OrthoDB" id="1116873at2"/>
<evidence type="ECO:0000256" key="1">
    <source>
        <dbReference type="ARBA" id="ARBA00010641"/>
    </source>
</evidence>
<dbReference type="GO" id="GO:0006352">
    <property type="term" value="P:DNA-templated transcription initiation"/>
    <property type="evidence" value="ECO:0007669"/>
    <property type="project" value="InterPro"/>
</dbReference>
<keyword evidence="2" id="KW-0805">Transcription regulation</keyword>
<dbReference type="InterPro" id="IPR007627">
    <property type="entry name" value="RNA_pol_sigma70_r2"/>
</dbReference>
<keyword evidence="9" id="KW-1185">Reference proteome</keyword>
<feature type="domain" description="RNA polymerase sigma factor 70 region 4 type 2" evidence="7">
    <location>
        <begin position="148"/>
        <end position="198"/>
    </location>
</feature>
<evidence type="ECO:0000259" key="7">
    <source>
        <dbReference type="Pfam" id="PF08281"/>
    </source>
</evidence>
<dbReference type="InterPro" id="IPR014284">
    <property type="entry name" value="RNA_pol_sigma-70_dom"/>
</dbReference>
<dbReference type="Gene3D" id="1.10.10.10">
    <property type="entry name" value="Winged helix-like DNA-binding domain superfamily/Winged helix DNA-binding domain"/>
    <property type="match status" value="1"/>
</dbReference>
<evidence type="ECO:0000256" key="5">
    <source>
        <dbReference type="ARBA" id="ARBA00023163"/>
    </source>
</evidence>
<evidence type="ECO:0000259" key="6">
    <source>
        <dbReference type="Pfam" id="PF04542"/>
    </source>
</evidence>
<evidence type="ECO:0000256" key="3">
    <source>
        <dbReference type="ARBA" id="ARBA00023082"/>
    </source>
</evidence>
<dbReference type="Pfam" id="PF04542">
    <property type="entry name" value="Sigma70_r2"/>
    <property type="match status" value="1"/>
</dbReference>
<dbReference type="AlphaFoldDB" id="A0A4R6IGI9"/>
<accession>A0A4R6IGI9</accession>
<dbReference type="Proteomes" id="UP000295499">
    <property type="component" value="Unassembled WGS sequence"/>
</dbReference>
<keyword evidence="4" id="KW-0238">DNA-binding</keyword>
<dbReference type="EMBL" id="SNWM01000003">
    <property type="protein sequence ID" value="TDO21473.1"/>
    <property type="molecule type" value="Genomic_DNA"/>
</dbReference>
<comment type="caution">
    <text evidence="8">The sequence shown here is derived from an EMBL/GenBank/DDBJ whole genome shotgun (WGS) entry which is preliminary data.</text>
</comment>
<dbReference type="InterPro" id="IPR013325">
    <property type="entry name" value="RNA_pol_sigma_r2"/>
</dbReference>
<dbReference type="Pfam" id="PF08281">
    <property type="entry name" value="Sigma70_r4_2"/>
    <property type="match status" value="1"/>
</dbReference>
<dbReference type="NCBIfam" id="TIGR02937">
    <property type="entry name" value="sigma70-ECF"/>
    <property type="match status" value="1"/>
</dbReference>
<proteinExistence type="inferred from homology"/>
<evidence type="ECO:0000313" key="8">
    <source>
        <dbReference type="EMBL" id="TDO21473.1"/>
    </source>
</evidence>
<dbReference type="PANTHER" id="PTHR43133:SF8">
    <property type="entry name" value="RNA POLYMERASE SIGMA FACTOR HI_1459-RELATED"/>
    <property type="match status" value="1"/>
</dbReference>
<sequence>MDKYFYTWVNNEESSLKFIKNSSKTTTALGDLECIDVYKKSGDLEILGTLYNRYMHLVFGVCLNYLKDEEESRDAVMQIFEELVVKLRIHQVQNFKSWLHVLTRNHCLMVLRKKSRSSTVSLEEALVENTDFVHLDVDDAKESKLTVMEACMQTLTEEQRICVDLFYLQEKCYKEIVDVTGYDMNRVKSYIQNGKRNLKICIEKNSGE</sequence>
<dbReference type="InterPro" id="IPR036388">
    <property type="entry name" value="WH-like_DNA-bd_sf"/>
</dbReference>
<evidence type="ECO:0000313" key="9">
    <source>
        <dbReference type="Proteomes" id="UP000295499"/>
    </source>
</evidence>
<dbReference type="SUPFAM" id="SSF88659">
    <property type="entry name" value="Sigma3 and sigma4 domains of RNA polymerase sigma factors"/>
    <property type="match status" value="1"/>
</dbReference>
<dbReference type="SUPFAM" id="SSF88946">
    <property type="entry name" value="Sigma2 domain of RNA polymerase sigma factors"/>
    <property type="match status" value="1"/>
</dbReference>
<evidence type="ECO:0000256" key="2">
    <source>
        <dbReference type="ARBA" id="ARBA00023015"/>
    </source>
</evidence>
<evidence type="ECO:0000256" key="4">
    <source>
        <dbReference type="ARBA" id="ARBA00023125"/>
    </source>
</evidence>
<dbReference type="GO" id="GO:0003677">
    <property type="term" value="F:DNA binding"/>
    <property type="evidence" value="ECO:0007669"/>
    <property type="project" value="UniProtKB-KW"/>
</dbReference>